<keyword evidence="2" id="KW-1185">Reference proteome</keyword>
<evidence type="ECO:0000313" key="1">
    <source>
        <dbReference type="EMBL" id="MCF1752425.1"/>
    </source>
</evidence>
<name>A0ABS9BWH8_9BACT</name>
<organism evidence="1 2">
    <name type="scientific">Mariniradius sediminis</name>
    <dbReference type="NCBI Taxonomy" id="2909237"/>
    <lineage>
        <taxon>Bacteria</taxon>
        <taxon>Pseudomonadati</taxon>
        <taxon>Bacteroidota</taxon>
        <taxon>Cytophagia</taxon>
        <taxon>Cytophagales</taxon>
        <taxon>Cyclobacteriaceae</taxon>
        <taxon>Mariniradius</taxon>
    </lineage>
</organism>
<comment type="caution">
    <text evidence="1">The sequence shown here is derived from an EMBL/GenBank/DDBJ whole genome shotgun (WGS) entry which is preliminary data.</text>
</comment>
<evidence type="ECO:0000313" key="2">
    <source>
        <dbReference type="Proteomes" id="UP001201449"/>
    </source>
</evidence>
<gene>
    <name evidence="1" type="ORF">L0U89_15300</name>
</gene>
<protein>
    <submittedName>
        <fullName evidence="1">Uncharacterized protein</fullName>
    </submittedName>
</protein>
<dbReference type="EMBL" id="JAKEVZ010000012">
    <property type="protein sequence ID" value="MCF1752425.1"/>
    <property type="molecule type" value="Genomic_DNA"/>
</dbReference>
<accession>A0ABS9BWH8</accession>
<reference evidence="1 2" key="1">
    <citation type="submission" date="2022-01" db="EMBL/GenBank/DDBJ databases">
        <title>Mariniradius saccharolyticus sp. nov., isolated from sediment of a river.</title>
        <authorList>
            <person name="Liu H."/>
        </authorList>
    </citation>
    <scope>NUCLEOTIDE SEQUENCE [LARGE SCALE GENOMIC DNA]</scope>
    <source>
        <strain evidence="1 2">RY-2</strain>
    </source>
</reference>
<sequence length="57" mass="6429">MGYFGIASKHLGKFEGQENKPQNGINQIFDLGVNPLSNWLKAAIVGQQKEYEKNCFK</sequence>
<proteinExistence type="predicted"/>
<dbReference type="Proteomes" id="UP001201449">
    <property type="component" value="Unassembled WGS sequence"/>
</dbReference>